<comment type="catalytic activity">
    <reaction evidence="13">
        <text>D-ribose + ATP = D-ribose 5-phosphate + ADP + H(+)</text>
        <dbReference type="Rhea" id="RHEA:13697"/>
        <dbReference type="ChEBI" id="CHEBI:15378"/>
        <dbReference type="ChEBI" id="CHEBI:30616"/>
        <dbReference type="ChEBI" id="CHEBI:47013"/>
        <dbReference type="ChEBI" id="CHEBI:78346"/>
        <dbReference type="ChEBI" id="CHEBI:456216"/>
        <dbReference type="EC" id="2.7.1.15"/>
    </reaction>
</comment>
<feature type="binding site" evidence="13">
    <location>
        <begin position="291"/>
        <end position="292"/>
    </location>
    <ligand>
        <name>ATP</name>
        <dbReference type="ChEBI" id="CHEBI:30616"/>
    </ligand>
</feature>
<name>A0ABD6EK77_9BILA</name>
<comment type="caution">
    <text evidence="13">Lacks conserved residue(s) required for the propagation of feature annotation.</text>
</comment>
<dbReference type="EC" id="2.7.1.15" evidence="2 13"/>
<dbReference type="InterPro" id="IPR011611">
    <property type="entry name" value="PfkB_dom"/>
</dbReference>
<dbReference type="InterPro" id="IPR002139">
    <property type="entry name" value="Ribo/fructo_kinase"/>
</dbReference>
<evidence type="ECO:0000256" key="11">
    <source>
        <dbReference type="ARBA" id="ARBA00022958"/>
    </source>
</evidence>
<dbReference type="HAMAP" id="MF_01987">
    <property type="entry name" value="Ribokinase"/>
    <property type="match status" value="1"/>
</dbReference>
<evidence type="ECO:0000256" key="2">
    <source>
        <dbReference type="ARBA" id="ARBA00012035"/>
    </source>
</evidence>
<feature type="binding site" evidence="13">
    <location>
        <position position="329"/>
    </location>
    <ligand>
        <name>K(+)</name>
        <dbReference type="ChEBI" id="CHEBI:29103"/>
    </ligand>
</feature>
<evidence type="ECO:0000256" key="7">
    <source>
        <dbReference type="ARBA" id="ARBA00022741"/>
    </source>
</evidence>
<feature type="binding site" evidence="13">
    <location>
        <position position="178"/>
    </location>
    <ligand>
        <name>substrate</name>
    </ligand>
</feature>
<dbReference type="InterPro" id="IPR011877">
    <property type="entry name" value="Ribokinase"/>
</dbReference>
<evidence type="ECO:0000313" key="15">
    <source>
        <dbReference type="EMBL" id="MFH4976972.1"/>
    </source>
</evidence>
<dbReference type="Pfam" id="PF00294">
    <property type="entry name" value="PfkB"/>
    <property type="match status" value="1"/>
</dbReference>
<feature type="binding site" evidence="13">
    <location>
        <position position="333"/>
    </location>
    <ligand>
        <name>K(+)</name>
        <dbReference type="ChEBI" id="CHEBI:29103"/>
    </ligand>
</feature>
<feature type="binding site" evidence="13">
    <location>
        <position position="292"/>
    </location>
    <ligand>
        <name>substrate</name>
    </ligand>
</feature>
<keyword evidence="12 13" id="KW-0119">Carbohydrate metabolism</keyword>
<dbReference type="InterPro" id="IPR029056">
    <property type="entry name" value="Ribokinase-like"/>
</dbReference>
<comment type="cofactor">
    <cofactor evidence="13">
        <name>Mg(2+)</name>
        <dbReference type="ChEBI" id="CHEBI:18420"/>
    </cofactor>
    <text evidence="13">Requires a divalent cation, most likely magnesium in vivo, as an electrophilic catalyst to aid phosphoryl group transfer. It is the chelate of the metal and the nucleotide that is the actual substrate.</text>
</comment>
<protein>
    <recommendedName>
        <fullName evidence="3 13">Ribokinase</fullName>
        <shortName evidence="13">RK</shortName>
        <ecNumber evidence="2 13">2.7.1.15</ecNumber>
    </recommendedName>
</protein>
<comment type="subunit">
    <text evidence="13">Homodimer.</text>
</comment>
<proteinExistence type="inferred from homology"/>
<keyword evidence="6 13" id="KW-0479">Metal-binding</keyword>
<feature type="binding site" evidence="13">
    <location>
        <position position="223"/>
    </location>
    <ligand>
        <name>ATP</name>
        <dbReference type="ChEBI" id="CHEBI:30616"/>
    </ligand>
</feature>
<dbReference type="GO" id="GO:0005524">
    <property type="term" value="F:ATP binding"/>
    <property type="evidence" value="ECO:0007669"/>
    <property type="project" value="UniProtKB-UniRule"/>
</dbReference>
<dbReference type="Gene3D" id="3.40.1190.20">
    <property type="match status" value="1"/>
</dbReference>
<evidence type="ECO:0000256" key="6">
    <source>
        <dbReference type="ARBA" id="ARBA00022723"/>
    </source>
</evidence>
<dbReference type="PROSITE" id="PS00584">
    <property type="entry name" value="PFKB_KINASES_2"/>
    <property type="match status" value="1"/>
</dbReference>
<comment type="similarity">
    <text evidence="1">Belongs to the carbohydrate kinase pfkB family.</text>
</comment>
<dbReference type="SUPFAM" id="SSF53613">
    <property type="entry name" value="Ribokinase-like"/>
    <property type="match status" value="1"/>
</dbReference>
<comment type="similarity">
    <text evidence="13">Belongs to the carbohydrate kinase PfkB family. Ribokinase subfamily.</text>
</comment>
<dbReference type="GO" id="GO:0005737">
    <property type="term" value="C:cytoplasm"/>
    <property type="evidence" value="ECO:0007669"/>
    <property type="project" value="UniProtKB-SubCell"/>
</dbReference>
<keyword evidence="4 13" id="KW-0963">Cytoplasm</keyword>
<accession>A0ABD6EK77</accession>
<comment type="subcellular location">
    <subcellularLocation>
        <location evidence="13">Cytoplasm</location>
    </subcellularLocation>
    <subcellularLocation>
        <location evidence="13">Nucleus</location>
    </subcellularLocation>
</comment>
<evidence type="ECO:0000256" key="13">
    <source>
        <dbReference type="HAMAP-Rule" id="MF_03215"/>
    </source>
</evidence>
<dbReference type="PANTHER" id="PTHR10584:SF166">
    <property type="entry name" value="RIBOKINASE"/>
    <property type="match status" value="1"/>
</dbReference>
<dbReference type="Proteomes" id="UP001608902">
    <property type="component" value="Unassembled WGS sequence"/>
</dbReference>
<feature type="domain" description="Carbohydrate kinase PfkB" evidence="14">
    <location>
        <begin position="41"/>
        <end position="335"/>
    </location>
</feature>
<dbReference type="GO" id="GO:0004747">
    <property type="term" value="F:ribokinase activity"/>
    <property type="evidence" value="ECO:0007669"/>
    <property type="project" value="UniProtKB-UniRule"/>
</dbReference>
<comment type="activity regulation">
    <text evidence="13">Activated by a monovalent cation that binds near, but not in, the active site. The most likely occupant of the site in vivo is potassium. Ion binding induces a conformational change that may alter substrate affinity.</text>
</comment>
<organism evidence="15 16">
    <name type="scientific">Gnathostoma spinigerum</name>
    <dbReference type="NCBI Taxonomy" id="75299"/>
    <lineage>
        <taxon>Eukaryota</taxon>
        <taxon>Metazoa</taxon>
        <taxon>Ecdysozoa</taxon>
        <taxon>Nematoda</taxon>
        <taxon>Chromadorea</taxon>
        <taxon>Rhabditida</taxon>
        <taxon>Spirurina</taxon>
        <taxon>Gnathostomatomorpha</taxon>
        <taxon>Gnathostomatoidea</taxon>
        <taxon>Gnathostomatidae</taxon>
        <taxon>Gnathostoma</taxon>
    </lineage>
</organism>
<keyword evidence="13" id="KW-0539">Nucleus</keyword>
<feature type="active site" description="Proton acceptor" evidence="13">
    <location>
        <position position="292"/>
    </location>
</feature>
<feature type="binding site" evidence="13">
    <location>
        <position position="324"/>
    </location>
    <ligand>
        <name>K(+)</name>
        <dbReference type="ChEBI" id="CHEBI:29103"/>
    </ligand>
</feature>
<dbReference type="NCBIfam" id="TIGR02152">
    <property type="entry name" value="D_ribokin_bact"/>
    <property type="match status" value="1"/>
</dbReference>
<evidence type="ECO:0000256" key="9">
    <source>
        <dbReference type="ARBA" id="ARBA00022840"/>
    </source>
</evidence>
<dbReference type="CDD" id="cd01174">
    <property type="entry name" value="ribokinase"/>
    <property type="match status" value="1"/>
</dbReference>
<keyword evidence="7 13" id="KW-0547">Nucleotide-binding</keyword>
<feature type="binding site" evidence="13">
    <location>
        <position position="288"/>
    </location>
    <ligand>
        <name>K(+)</name>
        <dbReference type="ChEBI" id="CHEBI:29103"/>
    </ligand>
</feature>
<comment type="function">
    <text evidence="13">Catalyzes the phosphorylation of ribose at O-5 in a reaction requiring ATP and magnesium. The resulting D-ribose-5-phosphate can then be used either for sythesis of nucleotides, histidine, and tryptophan, or as a component of the pentose phosphate pathway.</text>
</comment>
<dbReference type="GO" id="GO:0046872">
    <property type="term" value="F:metal ion binding"/>
    <property type="evidence" value="ECO:0007669"/>
    <property type="project" value="UniProtKB-KW"/>
</dbReference>
<evidence type="ECO:0000313" key="16">
    <source>
        <dbReference type="Proteomes" id="UP001608902"/>
    </source>
</evidence>
<evidence type="ECO:0000256" key="12">
    <source>
        <dbReference type="ARBA" id="ARBA00023277"/>
    </source>
</evidence>
<keyword evidence="9 13" id="KW-0067">ATP-binding</keyword>
<evidence type="ECO:0000259" key="14">
    <source>
        <dbReference type="Pfam" id="PF00294"/>
    </source>
</evidence>
<feature type="binding site" evidence="13">
    <location>
        <begin position="259"/>
        <end position="264"/>
    </location>
    <ligand>
        <name>ATP</name>
        <dbReference type="ChEBI" id="CHEBI:30616"/>
    </ligand>
</feature>
<evidence type="ECO:0000256" key="1">
    <source>
        <dbReference type="ARBA" id="ARBA00005380"/>
    </source>
</evidence>
<keyword evidence="5 13" id="KW-0808">Transferase</keyword>
<feature type="binding site" evidence="13">
    <location>
        <position position="327"/>
    </location>
    <ligand>
        <name>K(+)</name>
        <dbReference type="ChEBI" id="CHEBI:29103"/>
    </ligand>
</feature>
<keyword evidence="11 13" id="KW-0630">Potassium</keyword>
<comment type="pathway">
    <text evidence="13">Carbohydrate metabolism; D-ribose degradation; D-ribose 5-phosphate from beta-D-ribopyranose: step 2/2.</text>
</comment>
<dbReference type="FunFam" id="3.40.1190.20:FF:000010">
    <property type="entry name" value="Ribokinase"/>
    <property type="match status" value="1"/>
</dbReference>
<evidence type="ECO:0000256" key="8">
    <source>
        <dbReference type="ARBA" id="ARBA00022777"/>
    </source>
</evidence>
<feature type="binding site" evidence="13">
    <location>
        <position position="286"/>
    </location>
    <ligand>
        <name>K(+)</name>
        <dbReference type="ChEBI" id="CHEBI:29103"/>
    </ligand>
</feature>
<evidence type="ECO:0000256" key="3">
    <source>
        <dbReference type="ARBA" id="ARBA00016943"/>
    </source>
</evidence>
<evidence type="ECO:0000256" key="10">
    <source>
        <dbReference type="ARBA" id="ARBA00022842"/>
    </source>
</evidence>
<dbReference type="AlphaFoldDB" id="A0ABD6EK77"/>
<keyword evidence="10 13" id="KW-0460">Magnesium</keyword>
<keyword evidence="8 13" id="KW-0418">Kinase</keyword>
<dbReference type="EMBL" id="JBGFUD010001966">
    <property type="protein sequence ID" value="MFH4976972.1"/>
    <property type="molecule type" value="Genomic_DNA"/>
</dbReference>
<dbReference type="GO" id="GO:0019303">
    <property type="term" value="P:D-ribose catabolic process"/>
    <property type="evidence" value="ECO:0007669"/>
    <property type="project" value="UniProtKB-UniRule"/>
</dbReference>
<dbReference type="GO" id="GO:0005634">
    <property type="term" value="C:nucleus"/>
    <property type="evidence" value="ECO:0007669"/>
    <property type="project" value="UniProtKB-SubCell"/>
</dbReference>
<reference evidence="15 16" key="1">
    <citation type="submission" date="2024-08" db="EMBL/GenBank/DDBJ databases">
        <title>Gnathostoma spinigerum genome.</title>
        <authorList>
            <person name="Gonzalez-Bertolin B."/>
            <person name="Monzon S."/>
            <person name="Zaballos A."/>
            <person name="Jimenez P."/>
            <person name="Dekumyoy P."/>
            <person name="Varona S."/>
            <person name="Cuesta I."/>
            <person name="Sumanam S."/>
            <person name="Adisakwattana P."/>
            <person name="Gasser R.B."/>
            <person name="Hernandez-Gonzalez A."/>
            <person name="Young N.D."/>
            <person name="Perteguer M.J."/>
        </authorList>
    </citation>
    <scope>NUCLEOTIDE SEQUENCE [LARGE SCALE GENOMIC DNA]</scope>
    <source>
        <strain evidence="15">AL3</strain>
        <tissue evidence="15">Liver</tissue>
    </source>
</reference>
<feature type="binding site" evidence="13">
    <location>
        <begin position="49"/>
        <end position="51"/>
    </location>
    <ligand>
        <name>substrate</name>
    </ligand>
</feature>
<sequence>MLRYDCMSLFISLRHCVVVCTYLDMFLLGLAASESKNPVNDIVVFGSINQDLYSYTERFPQPGETVIGKSFKSGAGGKGANQAAQAARLGAKTAMIGCVGDDVFGPLNIEALKKSGVNTDFIEICSDSCTGTATIIVNNEGENMIVVAPGANYDMTPEFADKHDKVIASAKIILCQNEIKPHITKRAFEFAKRNNVKTFLNFAPATADYDKDLFNLVDILCTNETETEILSDIRVNNANDAQNAAEKLLSDGYEAVIITLGANGVYVADKNGLREHLDVSPVTAVDTTGAGDSFCGAFAFYMVTRPDLSLAEQCRRAAEVATISVQHQGTQSSFPFAKDLPRELIE</sequence>
<keyword evidence="16" id="KW-1185">Reference proteome</keyword>
<gene>
    <name evidence="15" type="ORF">AB6A40_003681</name>
</gene>
<dbReference type="InterPro" id="IPR002173">
    <property type="entry name" value="Carboh/pur_kinase_PfkB_CS"/>
</dbReference>
<evidence type="ECO:0000256" key="5">
    <source>
        <dbReference type="ARBA" id="ARBA00022679"/>
    </source>
</evidence>
<feature type="binding site" evidence="13">
    <location>
        <begin position="77"/>
        <end position="81"/>
    </location>
    <ligand>
        <name>substrate</name>
    </ligand>
</feature>
<dbReference type="PANTHER" id="PTHR10584">
    <property type="entry name" value="SUGAR KINASE"/>
    <property type="match status" value="1"/>
</dbReference>
<evidence type="ECO:0000256" key="4">
    <source>
        <dbReference type="ARBA" id="ARBA00022490"/>
    </source>
</evidence>
<dbReference type="PRINTS" id="PR00990">
    <property type="entry name" value="RIBOKINASE"/>
</dbReference>
<comment type="caution">
    <text evidence="15">The sequence shown here is derived from an EMBL/GenBank/DDBJ whole genome shotgun (WGS) entry which is preliminary data.</text>
</comment>